<feature type="compositionally biased region" description="Basic and acidic residues" evidence="1">
    <location>
        <begin position="85"/>
        <end position="94"/>
    </location>
</feature>
<sequence length="161" mass="18816">MESELKRLRLLTRRLTGKDLDGLSFAELQLLRDHLNDVLVIVTNQKNKIKLEKAERLRQQKEAGDENEGPRTRVLVPCRSSNRGSGEREQKQDDGSPPLSRTQIEFEKRKAESMHSEFERLWLLKERMNGRKLTGMTFSELHLLISQIYQGLRGVHEHHHI</sequence>
<dbReference type="AlphaFoldDB" id="A0A8T2AKU6"/>
<feature type="compositionally biased region" description="Basic and acidic residues" evidence="1">
    <location>
        <begin position="58"/>
        <end position="71"/>
    </location>
</feature>
<dbReference type="OrthoDB" id="1114128at2759"/>
<keyword evidence="3" id="KW-1185">Reference proteome</keyword>
<dbReference type="Proteomes" id="UP000694251">
    <property type="component" value="Chromosome 9"/>
</dbReference>
<name>A0A8T2AKU6_ARASU</name>
<reference evidence="2 3" key="1">
    <citation type="submission" date="2020-12" db="EMBL/GenBank/DDBJ databases">
        <title>Concerted genomic and epigenomic changes stabilize Arabidopsis allopolyploids.</title>
        <authorList>
            <person name="Chen Z."/>
        </authorList>
    </citation>
    <scope>NUCLEOTIDE SEQUENCE [LARGE SCALE GENOMIC DNA]</scope>
    <source>
        <strain evidence="2">As9502</strain>
        <tissue evidence="2">Leaf</tissue>
    </source>
</reference>
<feature type="region of interest" description="Disordered" evidence="1">
    <location>
        <begin position="58"/>
        <end position="101"/>
    </location>
</feature>
<organism evidence="2 3">
    <name type="scientific">Arabidopsis suecica</name>
    <name type="common">Swedish thale-cress</name>
    <name type="synonym">Cardaminopsis suecica</name>
    <dbReference type="NCBI Taxonomy" id="45249"/>
    <lineage>
        <taxon>Eukaryota</taxon>
        <taxon>Viridiplantae</taxon>
        <taxon>Streptophyta</taxon>
        <taxon>Embryophyta</taxon>
        <taxon>Tracheophyta</taxon>
        <taxon>Spermatophyta</taxon>
        <taxon>Magnoliopsida</taxon>
        <taxon>eudicotyledons</taxon>
        <taxon>Gunneridae</taxon>
        <taxon>Pentapetalae</taxon>
        <taxon>rosids</taxon>
        <taxon>malvids</taxon>
        <taxon>Brassicales</taxon>
        <taxon>Brassicaceae</taxon>
        <taxon>Camelineae</taxon>
        <taxon>Arabidopsis</taxon>
    </lineage>
</organism>
<evidence type="ECO:0000256" key="1">
    <source>
        <dbReference type="SAM" id="MobiDB-lite"/>
    </source>
</evidence>
<accession>A0A8T2AKU6</accession>
<comment type="caution">
    <text evidence="2">The sequence shown here is derived from an EMBL/GenBank/DDBJ whole genome shotgun (WGS) entry which is preliminary data.</text>
</comment>
<protein>
    <submittedName>
        <fullName evidence="2">Uncharacterized protein</fullName>
    </submittedName>
</protein>
<evidence type="ECO:0000313" key="2">
    <source>
        <dbReference type="EMBL" id="KAG7574518.1"/>
    </source>
</evidence>
<dbReference type="EMBL" id="JAEFBJ010000009">
    <property type="protein sequence ID" value="KAG7574518.1"/>
    <property type="molecule type" value="Genomic_DNA"/>
</dbReference>
<proteinExistence type="predicted"/>
<evidence type="ECO:0000313" key="3">
    <source>
        <dbReference type="Proteomes" id="UP000694251"/>
    </source>
</evidence>
<gene>
    <name evidence="2" type="ORF">ISN44_As09g027010</name>
</gene>